<sequence>MTETSQGETATPRRSSVRRTAQVMSAFTTQSRWGVRELAGHLEIPKSGLHRTLQELATESLLVADDDGTYELGGDMLRLAGGLLQTASLPRAARPHIRRARDVTSESVFLVAYDDGRQQIVAVDTVMSPHPIQFLWSALSEWTDLHLSASGLGVLAALPPEDLERYFSVPRVDGEGNALNLAAFTPVLEEVRSRGWAMTRSQRIAGSTGVSAAVRDGRGDVRGAVVIAWPDRGGSAADADSIGRAAAEAASKTSAALGWS</sequence>
<dbReference type="InterPro" id="IPR005471">
    <property type="entry name" value="Tscrpt_reg_IclR_N"/>
</dbReference>
<feature type="region of interest" description="Disordered" evidence="4">
    <location>
        <begin position="1"/>
        <end position="20"/>
    </location>
</feature>
<dbReference type="PANTHER" id="PTHR30136">
    <property type="entry name" value="HELIX-TURN-HELIX TRANSCRIPTIONAL REGULATOR, ICLR FAMILY"/>
    <property type="match status" value="1"/>
</dbReference>
<dbReference type="InterPro" id="IPR036390">
    <property type="entry name" value="WH_DNA-bd_sf"/>
</dbReference>
<evidence type="ECO:0000256" key="1">
    <source>
        <dbReference type="ARBA" id="ARBA00023015"/>
    </source>
</evidence>
<evidence type="ECO:0000259" key="5">
    <source>
        <dbReference type="PROSITE" id="PS51078"/>
    </source>
</evidence>
<dbReference type="InterPro" id="IPR029016">
    <property type="entry name" value="GAF-like_dom_sf"/>
</dbReference>
<dbReference type="RefSeq" id="WP_146792514.1">
    <property type="nucleotide sequence ID" value="NZ_BJUU01000002.1"/>
</dbReference>
<keyword evidence="3" id="KW-0804">Transcription</keyword>
<keyword evidence="1" id="KW-0805">Transcription regulation</keyword>
<gene>
    <name evidence="6" type="ORF">ABA31_04880</name>
</gene>
<protein>
    <submittedName>
        <fullName evidence="6">Transcriptional regulator</fullName>
    </submittedName>
</protein>
<dbReference type="SUPFAM" id="SSF46785">
    <property type="entry name" value="Winged helix' DNA-binding domain"/>
    <property type="match status" value="1"/>
</dbReference>
<dbReference type="Pfam" id="PF01614">
    <property type="entry name" value="IclR_C"/>
    <property type="match status" value="1"/>
</dbReference>
<dbReference type="InterPro" id="IPR036388">
    <property type="entry name" value="WH-like_DNA-bd_sf"/>
</dbReference>
<proteinExistence type="predicted"/>
<evidence type="ECO:0000313" key="6">
    <source>
        <dbReference type="EMBL" id="GEK79137.1"/>
    </source>
</evidence>
<evidence type="ECO:0000256" key="3">
    <source>
        <dbReference type="ARBA" id="ARBA00023163"/>
    </source>
</evidence>
<dbReference type="Gene3D" id="3.30.450.40">
    <property type="match status" value="1"/>
</dbReference>
<dbReference type="InterPro" id="IPR014757">
    <property type="entry name" value="Tscrpt_reg_IclR_C"/>
</dbReference>
<dbReference type="PROSITE" id="PS51078">
    <property type="entry name" value="ICLR_ED"/>
    <property type="match status" value="1"/>
</dbReference>
<dbReference type="SMART" id="SM00346">
    <property type="entry name" value="HTH_ICLR"/>
    <property type="match status" value="1"/>
</dbReference>
<dbReference type="Gene3D" id="1.10.10.10">
    <property type="entry name" value="Winged helix-like DNA-binding domain superfamily/Winged helix DNA-binding domain"/>
    <property type="match status" value="1"/>
</dbReference>
<feature type="domain" description="IclR-ED" evidence="5">
    <location>
        <begin position="75"/>
        <end position="259"/>
    </location>
</feature>
<dbReference type="GO" id="GO:0045892">
    <property type="term" value="P:negative regulation of DNA-templated transcription"/>
    <property type="evidence" value="ECO:0007669"/>
    <property type="project" value="TreeGrafter"/>
</dbReference>
<keyword evidence="2" id="KW-0238">DNA-binding</keyword>
<dbReference type="Proteomes" id="UP000321749">
    <property type="component" value="Unassembled WGS sequence"/>
</dbReference>
<evidence type="ECO:0000313" key="7">
    <source>
        <dbReference type="Proteomes" id="UP000321749"/>
    </source>
</evidence>
<evidence type="ECO:0000256" key="4">
    <source>
        <dbReference type="SAM" id="MobiDB-lite"/>
    </source>
</evidence>
<keyword evidence="7" id="KW-1185">Reference proteome</keyword>
<dbReference type="InterPro" id="IPR050707">
    <property type="entry name" value="HTH_MetabolicPath_Reg"/>
</dbReference>
<dbReference type="SUPFAM" id="SSF55781">
    <property type="entry name" value="GAF domain-like"/>
    <property type="match status" value="1"/>
</dbReference>
<comment type="caution">
    <text evidence="6">The sequence shown here is derived from an EMBL/GenBank/DDBJ whole genome shotgun (WGS) entry which is preliminary data.</text>
</comment>
<dbReference type="GO" id="GO:0003700">
    <property type="term" value="F:DNA-binding transcription factor activity"/>
    <property type="evidence" value="ECO:0007669"/>
    <property type="project" value="TreeGrafter"/>
</dbReference>
<dbReference type="GO" id="GO:0003677">
    <property type="term" value="F:DNA binding"/>
    <property type="evidence" value="ECO:0007669"/>
    <property type="project" value="UniProtKB-KW"/>
</dbReference>
<name>A0AA87RJ42_9MICO</name>
<evidence type="ECO:0000256" key="2">
    <source>
        <dbReference type="ARBA" id="ARBA00023125"/>
    </source>
</evidence>
<dbReference type="PANTHER" id="PTHR30136:SF24">
    <property type="entry name" value="HTH-TYPE TRANSCRIPTIONAL REPRESSOR ALLR"/>
    <property type="match status" value="1"/>
</dbReference>
<dbReference type="Pfam" id="PF09339">
    <property type="entry name" value="HTH_IclR"/>
    <property type="match status" value="1"/>
</dbReference>
<reference evidence="6 7" key="1">
    <citation type="submission" date="2019-07" db="EMBL/GenBank/DDBJ databases">
        <title>Whole genome shotgun sequence of Agrococcus baldri NBRC 103055.</title>
        <authorList>
            <person name="Hosoyama A."/>
            <person name="Uohara A."/>
            <person name="Ohji S."/>
            <person name="Ichikawa N."/>
        </authorList>
    </citation>
    <scope>NUCLEOTIDE SEQUENCE [LARGE SCALE GENOMIC DNA]</scope>
    <source>
        <strain evidence="6 7">NBRC 103055</strain>
    </source>
</reference>
<dbReference type="AlphaFoldDB" id="A0AA87RJ42"/>
<organism evidence="6 7">
    <name type="scientific">Agrococcus baldri</name>
    <dbReference type="NCBI Taxonomy" id="153730"/>
    <lineage>
        <taxon>Bacteria</taxon>
        <taxon>Bacillati</taxon>
        <taxon>Actinomycetota</taxon>
        <taxon>Actinomycetes</taxon>
        <taxon>Micrococcales</taxon>
        <taxon>Microbacteriaceae</taxon>
        <taxon>Agrococcus</taxon>
    </lineage>
</organism>
<accession>A0AA87RJ42</accession>
<dbReference type="EMBL" id="BJUU01000002">
    <property type="protein sequence ID" value="GEK79137.1"/>
    <property type="molecule type" value="Genomic_DNA"/>
</dbReference>